<comment type="caution">
    <text evidence="11">The sequence shown here is derived from an EMBL/GenBank/DDBJ whole genome shotgun (WGS) entry which is preliminary data.</text>
</comment>
<feature type="transmembrane region" description="Helical" evidence="9">
    <location>
        <begin position="291"/>
        <end position="313"/>
    </location>
</feature>
<dbReference type="InterPro" id="IPR035906">
    <property type="entry name" value="MetI-like_sf"/>
</dbReference>
<protein>
    <submittedName>
        <fullName evidence="11">Phosphate ABC transporter permease subunit PstC</fullName>
    </submittedName>
</protein>
<comment type="similarity">
    <text evidence="2">Belongs to the binding-protein-dependent transport system permease family. CysTW subfamily.</text>
</comment>
<evidence type="ECO:0000256" key="1">
    <source>
        <dbReference type="ARBA" id="ARBA00004651"/>
    </source>
</evidence>
<reference evidence="11" key="2">
    <citation type="journal article" date="2021" name="PeerJ">
        <title>Extensive microbial diversity within the chicken gut microbiome revealed by metagenomics and culture.</title>
        <authorList>
            <person name="Gilroy R."/>
            <person name="Ravi A."/>
            <person name="Getino M."/>
            <person name="Pursley I."/>
            <person name="Horton D.L."/>
            <person name="Alikhan N.F."/>
            <person name="Baker D."/>
            <person name="Gharbi K."/>
            <person name="Hall N."/>
            <person name="Watson M."/>
            <person name="Adriaenssens E.M."/>
            <person name="Foster-Nyarko E."/>
            <person name="Jarju S."/>
            <person name="Secka A."/>
            <person name="Antonio M."/>
            <person name="Oren A."/>
            <person name="Chaudhuri R.R."/>
            <person name="La Ragione R."/>
            <person name="Hildebrand F."/>
            <person name="Pallen M.J."/>
        </authorList>
    </citation>
    <scope>NUCLEOTIDE SEQUENCE</scope>
    <source>
        <strain evidence="11">11687</strain>
    </source>
</reference>
<feature type="transmembrane region" description="Helical" evidence="9">
    <location>
        <begin position="472"/>
        <end position="489"/>
    </location>
</feature>
<evidence type="ECO:0000256" key="8">
    <source>
        <dbReference type="ARBA" id="ARBA00023136"/>
    </source>
</evidence>
<dbReference type="InterPro" id="IPR051124">
    <property type="entry name" value="Phosphate_Transport_Permease"/>
</dbReference>
<evidence type="ECO:0000313" key="12">
    <source>
        <dbReference type="Proteomes" id="UP000824081"/>
    </source>
</evidence>
<evidence type="ECO:0000256" key="9">
    <source>
        <dbReference type="SAM" id="Phobius"/>
    </source>
</evidence>
<evidence type="ECO:0000256" key="3">
    <source>
        <dbReference type="ARBA" id="ARBA00022448"/>
    </source>
</evidence>
<dbReference type="GO" id="GO:0005315">
    <property type="term" value="F:phosphate transmembrane transporter activity"/>
    <property type="evidence" value="ECO:0007669"/>
    <property type="project" value="InterPro"/>
</dbReference>
<keyword evidence="4" id="KW-1003">Cell membrane</keyword>
<feature type="transmembrane region" description="Helical" evidence="9">
    <location>
        <begin position="140"/>
        <end position="161"/>
    </location>
</feature>
<dbReference type="Pfam" id="PF00528">
    <property type="entry name" value="BPD_transp_1"/>
    <property type="match status" value="2"/>
</dbReference>
<feature type="domain" description="ABC transmembrane type-1" evidence="10">
    <location>
        <begin position="100"/>
        <end position="310"/>
    </location>
</feature>
<dbReference type="NCBIfam" id="TIGR02138">
    <property type="entry name" value="phosphate_pstC"/>
    <property type="match status" value="1"/>
</dbReference>
<dbReference type="PANTHER" id="PTHR30425:SF1">
    <property type="entry name" value="PHOSPHATE TRANSPORT SYSTEM PERMEASE PROTEIN PSTC"/>
    <property type="match status" value="1"/>
</dbReference>
<dbReference type="GO" id="GO:0005886">
    <property type="term" value="C:plasma membrane"/>
    <property type="evidence" value="ECO:0007669"/>
    <property type="project" value="UniProtKB-SubCell"/>
</dbReference>
<accession>A0A9D1MFM1</accession>
<dbReference type="EMBL" id="DVMZ01000121">
    <property type="protein sequence ID" value="HIU59356.1"/>
    <property type="molecule type" value="Genomic_DNA"/>
</dbReference>
<feature type="transmembrane region" description="Helical" evidence="9">
    <location>
        <begin position="401"/>
        <end position="427"/>
    </location>
</feature>
<organism evidence="11 12">
    <name type="scientific">Candidatus Scatosoma pullistercoris</name>
    <dbReference type="NCBI Taxonomy" id="2840934"/>
    <lineage>
        <taxon>Bacteria</taxon>
        <taxon>Bacillati</taxon>
        <taxon>Bacillota</taxon>
        <taxon>Clostridia</taxon>
        <taxon>Candidatus Scatosoma</taxon>
    </lineage>
</organism>
<evidence type="ECO:0000256" key="6">
    <source>
        <dbReference type="ARBA" id="ARBA00022692"/>
    </source>
</evidence>
<feature type="transmembrane region" description="Helical" evidence="9">
    <location>
        <begin position="562"/>
        <end position="582"/>
    </location>
</feature>
<feature type="transmembrane region" description="Helical" evidence="9">
    <location>
        <begin position="594"/>
        <end position="614"/>
    </location>
</feature>
<evidence type="ECO:0000256" key="4">
    <source>
        <dbReference type="ARBA" id="ARBA00022475"/>
    </source>
</evidence>
<dbReference type="GO" id="GO:0035435">
    <property type="term" value="P:phosphate ion transmembrane transport"/>
    <property type="evidence" value="ECO:0007669"/>
    <property type="project" value="InterPro"/>
</dbReference>
<feature type="transmembrane region" description="Helical" evidence="9">
    <location>
        <begin position="518"/>
        <end position="542"/>
    </location>
</feature>
<evidence type="ECO:0000313" key="11">
    <source>
        <dbReference type="EMBL" id="HIU59356.1"/>
    </source>
</evidence>
<feature type="transmembrane region" description="Helical" evidence="9">
    <location>
        <begin position="173"/>
        <end position="194"/>
    </location>
</feature>
<dbReference type="AlphaFoldDB" id="A0A9D1MFM1"/>
<dbReference type="InterPro" id="IPR005672">
    <property type="entry name" value="Phosphate_PstA"/>
</dbReference>
<gene>
    <name evidence="11" type="primary">pstC</name>
    <name evidence="11" type="ORF">IAC57_04560</name>
</gene>
<dbReference type="InterPro" id="IPR000515">
    <property type="entry name" value="MetI-like"/>
</dbReference>
<dbReference type="NCBIfam" id="TIGR00974">
    <property type="entry name" value="3a0107s02c"/>
    <property type="match status" value="1"/>
</dbReference>
<feature type="transmembrane region" description="Helical" evidence="9">
    <location>
        <begin position="100"/>
        <end position="128"/>
    </location>
</feature>
<feature type="transmembrane region" description="Helical" evidence="9">
    <location>
        <begin position="37"/>
        <end position="59"/>
    </location>
</feature>
<feature type="transmembrane region" description="Helical" evidence="9">
    <location>
        <begin position="351"/>
        <end position="376"/>
    </location>
</feature>
<evidence type="ECO:0000256" key="2">
    <source>
        <dbReference type="ARBA" id="ARBA00007069"/>
    </source>
</evidence>
<keyword evidence="5" id="KW-0592">Phosphate transport</keyword>
<keyword evidence="8 9" id="KW-0472">Membrane</keyword>
<dbReference type="PROSITE" id="PS50928">
    <property type="entry name" value="ABC_TM1"/>
    <property type="match status" value="2"/>
</dbReference>
<feature type="domain" description="ABC transmembrane type-1" evidence="10">
    <location>
        <begin position="402"/>
        <end position="611"/>
    </location>
</feature>
<comment type="subcellular location">
    <subcellularLocation>
        <location evidence="1">Cell membrane</location>
        <topology evidence="1">Multi-pass membrane protein</topology>
    </subcellularLocation>
</comment>
<keyword evidence="7 9" id="KW-1133">Transmembrane helix</keyword>
<evidence type="ECO:0000256" key="7">
    <source>
        <dbReference type="ARBA" id="ARBA00022989"/>
    </source>
</evidence>
<dbReference type="InterPro" id="IPR011864">
    <property type="entry name" value="Phosphate_PstC"/>
</dbReference>
<sequence length="674" mass="72716">MKKTILQRENNRETGAAAVAPAFGRSGTSGKELSAKIIFLICALFSIVAVLMIVFYLLFVSIPAFREIGVFNFLFKKLWNSDRWADGGNPAEYFGILPEIVSSLVITLGAVLLGGLLGVCSAIFMVYYCPKKVKGLYTQLINLLAGIPSIVFGFVGLEVLVRGFRELFDTPSGMGPLPAVIVLALMIMPTIASLSRNSLESVPKEYYEGSLAMGNTKAQAIFNVCVPAAKKGIVAALILGVGRAVGETMAVQMVVGNATNYFPTGPFQGVETLTTIIVNNMAYSYGLWREALLAVGFVLLCFVLIINVCLGLVQRERKTERGSLFHRKLQEQAERYAREHEFRAGGKVQEALRWVCISLAWFVIALLAGMVIFITVRGLPNLTFHFVFGEATNTLGTLRSAFISTILIILMTLLIALPLGIGAAIFLNEYSKKGSWYIKLIRLFVDTLSGIPSIVFGLFGMVFFTEILGRRCLLAGSFTMVLIILPTIIRSTEESLREVPDSMREASLALGASKVRTIFRIILPTALSGIVTSVILSVGRIIGESAALIYTAGASMLEPGGYLSPGVTFAVMMYVMSSSGVVDGYGQTSLEKTYATAFVLLVIVALLNVLVTVLEKKIKRKMLGDGGAEKRKKFRLRPSVAAEAGTEEAADGATKGGVSGSGIFADGKKGRQIV</sequence>
<evidence type="ECO:0000259" key="10">
    <source>
        <dbReference type="PROSITE" id="PS50928"/>
    </source>
</evidence>
<keyword evidence="6 9" id="KW-0812">Transmembrane</keyword>
<feature type="transmembrane region" description="Helical" evidence="9">
    <location>
        <begin position="447"/>
        <end position="465"/>
    </location>
</feature>
<name>A0A9D1MFM1_9FIRM</name>
<keyword evidence="3" id="KW-0813">Transport</keyword>
<dbReference type="Proteomes" id="UP000824081">
    <property type="component" value="Unassembled WGS sequence"/>
</dbReference>
<dbReference type="PANTHER" id="PTHR30425">
    <property type="entry name" value="PHOSPHATE TRANSPORT SYSTEM PERMEASE PROTEIN PST"/>
    <property type="match status" value="1"/>
</dbReference>
<proteinExistence type="inferred from homology"/>
<dbReference type="CDD" id="cd06261">
    <property type="entry name" value="TM_PBP2"/>
    <property type="match status" value="2"/>
</dbReference>
<evidence type="ECO:0000256" key="5">
    <source>
        <dbReference type="ARBA" id="ARBA00022592"/>
    </source>
</evidence>
<dbReference type="Gene3D" id="1.10.3720.10">
    <property type="entry name" value="MetI-like"/>
    <property type="match status" value="2"/>
</dbReference>
<reference evidence="11" key="1">
    <citation type="submission" date="2020-10" db="EMBL/GenBank/DDBJ databases">
        <authorList>
            <person name="Gilroy R."/>
        </authorList>
    </citation>
    <scope>NUCLEOTIDE SEQUENCE</scope>
    <source>
        <strain evidence="11">11687</strain>
    </source>
</reference>
<dbReference type="SUPFAM" id="SSF161098">
    <property type="entry name" value="MetI-like"/>
    <property type="match status" value="2"/>
</dbReference>